<evidence type="ECO:0000313" key="1">
    <source>
        <dbReference type="EMBL" id="KAH0535671.1"/>
    </source>
</evidence>
<comment type="caution">
    <text evidence="1">The sequence shown here is derived from an EMBL/GenBank/DDBJ whole genome shotgun (WGS) entry which is preliminary data.</text>
</comment>
<evidence type="ECO:0000313" key="2">
    <source>
        <dbReference type="Proteomes" id="UP000826195"/>
    </source>
</evidence>
<reference evidence="1 2" key="1">
    <citation type="journal article" date="2021" name="J. Hered.">
        <title>A chromosome-level genome assembly of the parasitoid wasp, Cotesia glomerata (Hymenoptera: Braconidae).</title>
        <authorList>
            <person name="Pinto B.J."/>
            <person name="Weis J.J."/>
            <person name="Gamble T."/>
            <person name="Ode P.J."/>
            <person name="Paul R."/>
            <person name="Zaspel J.M."/>
        </authorList>
    </citation>
    <scope>NUCLEOTIDE SEQUENCE [LARGE SCALE GENOMIC DNA]</scope>
    <source>
        <strain evidence="1">CgM1</strain>
    </source>
</reference>
<dbReference type="AlphaFoldDB" id="A0AAV7HWC3"/>
<organism evidence="1 2">
    <name type="scientific">Cotesia glomerata</name>
    <name type="common">Lepidopteran parasitic wasp</name>
    <name type="synonym">Apanteles glomeratus</name>
    <dbReference type="NCBI Taxonomy" id="32391"/>
    <lineage>
        <taxon>Eukaryota</taxon>
        <taxon>Metazoa</taxon>
        <taxon>Ecdysozoa</taxon>
        <taxon>Arthropoda</taxon>
        <taxon>Hexapoda</taxon>
        <taxon>Insecta</taxon>
        <taxon>Pterygota</taxon>
        <taxon>Neoptera</taxon>
        <taxon>Endopterygota</taxon>
        <taxon>Hymenoptera</taxon>
        <taxon>Apocrita</taxon>
        <taxon>Ichneumonoidea</taxon>
        <taxon>Braconidae</taxon>
        <taxon>Microgastrinae</taxon>
        <taxon>Cotesia</taxon>
    </lineage>
</organism>
<dbReference type="Proteomes" id="UP000826195">
    <property type="component" value="Unassembled WGS sequence"/>
</dbReference>
<keyword evidence="2" id="KW-1185">Reference proteome</keyword>
<protein>
    <submittedName>
        <fullName evidence="1">Uncharacterized protein</fullName>
    </submittedName>
</protein>
<dbReference type="EMBL" id="JAHXZJ010002982">
    <property type="protein sequence ID" value="KAH0535671.1"/>
    <property type="molecule type" value="Genomic_DNA"/>
</dbReference>
<name>A0AAV7HWC3_COTGL</name>
<accession>A0AAV7HWC3</accession>
<sequence>MGYFKATPSGRAGRYIAHHSGGICKTIVKDGNIIAVVFNVNVDLYLAIRYLIKGTDASCVGFTYPQYPASSSNSALASVALEPSRAATECYIQTLSGLISNYGLTADHLSWFWLANE</sequence>
<gene>
    <name evidence="1" type="ORF">KQX54_018068</name>
</gene>
<proteinExistence type="predicted"/>